<dbReference type="RefSeq" id="WP_048090836.1">
    <property type="nucleotide sequence ID" value="NZ_JMIY01000004.1"/>
</dbReference>
<sequence>MVKKIEERKDVNEEKKDISRTWADGYTAVSKMWEDSYLKLYKPWFESTEALFGKAFELSKDATPETYKEFYGEWMKTSQNSFGKFYQIPTLESNKETFEKLLVSAEESNKIYSSWIAELEENSRATREVLQGEPDPVKYKEVYDMWIKSYGKMLDELLTLPFRQNMKGIFENVTGVPDFYSETFEQISKLWKDSYTKLYVPYIDSMLKLSAKSAEISRGNASPEAYKEFYTLWLDTYQETHGRLFDAQSLRPSREVLEYFVRSANVNLNLYKSWIATLEKMSQKVKERSEQSADLEAYKEFYNLWAKTYEKAFDNFFENTPTVSPFKEILEPVKNAAKIYADTFTSISKNWVKSDFGSAPAYPGKYRT</sequence>
<keyword evidence="2" id="KW-1185">Reference proteome</keyword>
<organism evidence="1 2">
    <name type="scientific">Candidatus Methanoperedens nitratireducens</name>
    <dbReference type="NCBI Taxonomy" id="1392998"/>
    <lineage>
        <taxon>Archaea</taxon>
        <taxon>Methanobacteriati</taxon>
        <taxon>Methanobacteriota</taxon>
        <taxon>Stenosarchaea group</taxon>
        <taxon>Methanomicrobia</taxon>
        <taxon>Methanosarcinales</taxon>
        <taxon>ANME-2 cluster</taxon>
        <taxon>Candidatus Methanoperedentaceae</taxon>
        <taxon>Candidatus Methanoperedens</taxon>
    </lineage>
</organism>
<accession>A0A062V7U3</accession>
<dbReference type="Proteomes" id="UP000027153">
    <property type="component" value="Unassembled WGS sequence"/>
</dbReference>
<proteinExistence type="predicted"/>
<reference evidence="1 2" key="1">
    <citation type="journal article" date="2013" name="Nature">
        <title>Anaerobic oxidation of methane coupled to nitrate reduction in a novel archaeal lineage.</title>
        <authorList>
            <person name="Haroon M.F."/>
            <person name="Hu S."/>
            <person name="Shi Y."/>
            <person name="Imelfort M."/>
            <person name="Keller J."/>
            <person name="Hugenholtz P."/>
            <person name="Yuan Z."/>
            <person name="Tyson G.W."/>
        </authorList>
    </citation>
    <scope>NUCLEOTIDE SEQUENCE [LARGE SCALE GENOMIC DNA]</scope>
    <source>
        <strain evidence="1 2">ANME-2d</strain>
    </source>
</reference>
<protein>
    <recommendedName>
        <fullName evidence="3">Poly(3-hydroxyalkanoate) polymerase subunit PhaE</fullName>
    </recommendedName>
</protein>
<comment type="caution">
    <text evidence="1">The sequence shown here is derived from an EMBL/GenBank/DDBJ whole genome shotgun (WGS) entry which is preliminary data.</text>
</comment>
<dbReference type="OrthoDB" id="145598at2157"/>
<dbReference type="AlphaFoldDB" id="A0A062V7U3"/>
<gene>
    <name evidence="1" type="ORF">ANME2D_01894</name>
</gene>
<evidence type="ECO:0008006" key="3">
    <source>
        <dbReference type="Google" id="ProtNLM"/>
    </source>
</evidence>
<name>A0A062V7U3_9EURY</name>
<evidence type="ECO:0000313" key="1">
    <source>
        <dbReference type="EMBL" id="KCZ71839.1"/>
    </source>
</evidence>
<evidence type="ECO:0000313" key="2">
    <source>
        <dbReference type="Proteomes" id="UP000027153"/>
    </source>
</evidence>
<dbReference type="EMBL" id="JMIY01000004">
    <property type="protein sequence ID" value="KCZ71839.1"/>
    <property type="molecule type" value="Genomic_DNA"/>
</dbReference>